<keyword evidence="3 4" id="KW-0687">Ribonucleoprotein</keyword>
<comment type="caution">
    <text evidence="6">The sequence shown here is derived from an EMBL/GenBank/DDBJ whole genome shotgun (WGS) entry which is preliminary data.</text>
</comment>
<feature type="domain" description="Large ribosomal subunit protein uL15/eL18" evidence="5">
    <location>
        <begin position="4"/>
        <end position="122"/>
    </location>
</feature>
<evidence type="ECO:0000256" key="4">
    <source>
        <dbReference type="HAMAP-Rule" id="MF_00329"/>
    </source>
</evidence>
<organism evidence="6 7">
    <name type="scientific">Methanoculleus sediminis</name>
    <dbReference type="NCBI Taxonomy" id="1550566"/>
    <lineage>
        <taxon>Archaea</taxon>
        <taxon>Methanobacteriati</taxon>
        <taxon>Methanobacteriota</taxon>
        <taxon>Stenosarchaea group</taxon>
        <taxon>Methanomicrobia</taxon>
        <taxon>Methanomicrobiales</taxon>
        <taxon>Methanomicrobiaceae</taxon>
        <taxon>Methanoculleus</taxon>
    </lineage>
</organism>
<evidence type="ECO:0000256" key="1">
    <source>
        <dbReference type="ARBA" id="ARBA00006815"/>
    </source>
</evidence>
<keyword evidence="7" id="KW-1185">Reference proteome</keyword>
<dbReference type="Gene3D" id="3.100.10.10">
    <property type="match status" value="1"/>
</dbReference>
<dbReference type="GO" id="GO:0022625">
    <property type="term" value="C:cytosolic large ribosomal subunit"/>
    <property type="evidence" value="ECO:0007669"/>
    <property type="project" value="TreeGrafter"/>
</dbReference>
<dbReference type="GO" id="GO:0003723">
    <property type="term" value="F:RNA binding"/>
    <property type="evidence" value="ECO:0007669"/>
    <property type="project" value="TreeGrafter"/>
</dbReference>
<dbReference type="InterPro" id="IPR000039">
    <property type="entry name" value="Ribosomal_eL18"/>
</dbReference>
<dbReference type="InterPro" id="IPR036227">
    <property type="entry name" value="Ribosomal_uL15/eL18_sf"/>
</dbReference>
<sequence length="122" mass="13456">MKKTTENKSNPRLTALIVTLKDASRVHEANIWREIAKRLDAPRKNYAEVNLSKINRYANEDETILVPGKVLGSGALNLPVKIAALDFSEAAVSKITGANGTCMTIEDLVRDNPKGSRVRILR</sequence>
<protein>
    <recommendedName>
        <fullName evidence="4">Large ribosomal subunit protein eL18</fullName>
    </recommendedName>
</protein>
<accession>A0A0H1QZ95</accession>
<evidence type="ECO:0000256" key="2">
    <source>
        <dbReference type="ARBA" id="ARBA00022980"/>
    </source>
</evidence>
<dbReference type="PANTHER" id="PTHR10934">
    <property type="entry name" value="60S RIBOSOMAL PROTEIN L18"/>
    <property type="match status" value="1"/>
</dbReference>
<dbReference type="InterPro" id="IPR022947">
    <property type="entry name" value="Ribosomal_eL18_arc"/>
</dbReference>
<dbReference type="GO" id="GO:0003735">
    <property type="term" value="F:structural constituent of ribosome"/>
    <property type="evidence" value="ECO:0007669"/>
    <property type="project" value="InterPro"/>
</dbReference>
<dbReference type="GO" id="GO:0006412">
    <property type="term" value="P:translation"/>
    <property type="evidence" value="ECO:0007669"/>
    <property type="project" value="UniProtKB-UniRule"/>
</dbReference>
<evidence type="ECO:0000259" key="5">
    <source>
        <dbReference type="Pfam" id="PF17135"/>
    </source>
</evidence>
<evidence type="ECO:0000313" key="6">
    <source>
        <dbReference type="EMBL" id="KLK88124.1"/>
    </source>
</evidence>
<keyword evidence="2 4" id="KW-0689">Ribosomal protein</keyword>
<dbReference type="PROSITE" id="PS01106">
    <property type="entry name" value="RIBOSOMAL_L18E"/>
    <property type="match status" value="1"/>
</dbReference>
<dbReference type="PANTHER" id="PTHR10934:SF2">
    <property type="entry name" value="LARGE RIBOSOMAL SUBUNIT PROTEIN EL18"/>
    <property type="match status" value="1"/>
</dbReference>
<dbReference type="InterPro" id="IPR021132">
    <property type="entry name" value="Ribosomal_eL18/eL18-A/B/_CS"/>
</dbReference>
<dbReference type="InterPro" id="IPR021131">
    <property type="entry name" value="Ribosomal_uL15/eL18"/>
</dbReference>
<dbReference type="PATRIC" id="fig|1550566.3.peg.736"/>
<dbReference type="EMBL" id="JXOJ01000002">
    <property type="protein sequence ID" value="KLK88124.1"/>
    <property type="molecule type" value="Genomic_DNA"/>
</dbReference>
<dbReference type="HAMAP" id="MF_00329">
    <property type="entry name" value="Ribosomal_eL18"/>
    <property type="match status" value="1"/>
</dbReference>
<dbReference type="STRING" id="1550566.SZ63_03405"/>
<evidence type="ECO:0000256" key="3">
    <source>
        <dbReference type="ARBA" id="ARBA00023274"/>
    </source>
</evidence>
<comment type="similarity">
    <text evidence="1 4">Belongs to the eukaryotic ribosomal protein eL18 family.</text>
</comment>
<evidence type="ECO:0000313" key="7">
    <source>
        <dbReference type="Proteomes" id="UP000035301"/>
    </source>
</evidence>
<dbReference type="Proteomes" id="UP000035301">
    <property type="component" value="Unassembled WGS sequence"/>
</dbReference>
<proteinExistence type="inferred from homology"/>
<dbReference type="AlphaFoldDB" id="A0A0H1QZ95"/>
<dbReference type="SUPFAM" id="SSF52080">
    <property type="entry name" value="Ribosomal proteins L15p and L18e"/>
    <property type="match status" value="1"/>
</dbReference>
<dbReference type="OrthoDB" id="11309at2157"/>
<reference evidence="6 7" key="1">
    <citation type="journal article" date="2015" name="Int. J. Syst. Evol. Microbiol.">
        <title>Methanoculleus sediminis sp. nov., a methanogen from sediments near a submarine mud volcano.</title>
        <authorList>
            <person name="Chen S.C."/>
            <person name="Chen M.F."/>
            <person name="Lai M.C."/>
            <person name="Weng C.Y."/>
            <person name="Wu S.Y."/>
            <person name="Lin S."/>
            <person name="Yang T.F."/>
            <person name="Chen P.C."/>
        </authorList>
    </citation>
    <scope>NUCLEOTIDE SEQUENCE [LARGE SCALE GENOMIC DNA]</scope>
    <source>
        <strain evidence="6 7">S3Fa</strain>
    </source>
</reference>
<name>A0A0H1QZ95_9EURY</name>
<dbReference type="Pfam" id="PF17135">
    <property type="entry name" value="Ribosomal_L18"/>
    <property type="match status" value="1"/>
</dbReference>
<dbReference type="NCBIfam" id="NF003079">
    <property type="entry name" value="PRK04005.1"/>
    <property type="match status" value="1"/>
</dbReference>
<gene>
    <name evidence="4" type="primary">rpl18e</name>
    <name evidence="6" type="ORF">SZ63_03405</name>
</gene>
<dbReference type="RefSeq" id="WP_048181228.1">
    <property type="nucleotide sequence ID" value="NZ_JXOJ01000002.1"/>
</dbReference>